<proteinExistence type="predicted"/>
<dbReference type="RefSeq" id="WP_105331726.1">
    <property type="nucleotide sequence ID" value="NZ_PUHY01000012.1"/>
</dbReference>
<evidence type="ECO:0008006" key="6">
    <source>
        <dbReference type="Google" id="ProtNLM"/>
    </source>
</evidence>
<keyword evidence="3" id="KW-0732">Signal</keyword>
<name>A0A2S8FLD0_9BACT</name>
<dbReference type="EMBL" id="PUHY01000012">
    <property type="protein sequence ID" value="PQO32714.1"/>
    <property type="molecule type" value="Genomic_DNA"/>
</dbReference>
<feature type="signal peptide" evidence="3">
    <location>
        <begin position="1"/>
        <end position="24"/>
    </location>
</feature>
<evidence type="ECO:0000256" key="3">
    <source>
        <dbReference type="SAM" id="SignalP"/>
    </source>
</evidence>
<sequence>MSRPVACLSLFILALFVFSPPAWAQDESTPETPSTPMVEDAAAPEADTAEEVAKEPAAEVETDAEVAAPEPKEIKEPPTEMPKDIEDLADKVDGSTTAKETSAGILTPIYMLAEAFSFPLFHWVAFSLMFAGVVSFALQLVIGKLVVMAHLGFSPREIISDVFGFVISVIGLVLTTQAAAENSSFTQSPFLVISASIVGAIFGLLMYFWGQAQEVEAVRGRKAVAAELKAKQAK</sequence>
<dbReference type="Proteomes" id="UP000238322">
    <property type="component" value="Unassembled WGS sequence"/>
</dbReference>
<feature type="transmembrane region" description="Helical" evidence="2">
    <location>
        <begin position="190"/>
        <end position="209"/>
    </location>
</feature>
<evidence type="ECO:0000256" key="2">
    <source>
        <dbReference type="SAM" id="Phobius"/>
    </source>
</evidence>
<comment type="caution">
    <text evidence="4">The sequence shown here is derived from an EMBL/GenBank/DDBJ whole genome shotgun (WGS) entry which is preliminary data.</text>
</comment>
<accession>A0A2S8FLD0</accession>
<feature type="compositionally biased region" description="Polar residues" evidence="1">
    <location>
        <begin position="26"/>
        <end position="35"/>
    </location>
</feature>
<reference evidence="4 5" key="1">
    <citation type="submission" date="2018-02" db="EMBL/GenBank/DDBJ databases">
        <title>Comparative genomes isolates from brazilian mangrove.</title>
        <authorList>
            <person name="Araujo J.E."/>
            <person name="Taketani R.G."/>
            <person name="Silva M.C.P."/>
            <person name="Loureco M.V."/>
            <person name="Andreote F.D."/>
        </authorList>
    </citation>
    <scope>NUCLEOTIDE SEQUENCE [LARGE SCALE GENOMIC DNA]</scope>
    <source>
        <strain evidence="4 5">Hex-1 MGV</strain>
    </source>
</reference>
<feature type="transmembrane region" description="Helical" evidence="2">
    <location>
        <begin position="120"/>
        <end position="146"/>
    </location>
</feature>
<keyword evidence="2" id="KW-0472">Membrane</keyword>
<feature type="compositionally biased region" description="Basic and acidic residues" evidence="1">
    <location>
        <begin position="70"/>
        <end position="83"/>
    </location>
</feature>
<keyword evidence="2" id="KW-1133">Transmembrane helix</keyword>
<protein>
    <recommendedName>
        <fullName evidence="6">MotA/TolQ/ExbB proton channel domain-containing protein</fullName>
    </recommendedName>
</protein>
<organism evidence="4 5">
    <name type="scientific">Blastopirellula marina</name>
    <dbReference type="NCBI Taxonomy" id="124"/>
    <lineage>
        <taxon>Bacteria</taxon>
        <taxon>Pseudomonadati</taxon>
        <taxon>Planctomycetota</taxon>
        <taxon>Planctomycetia</taxon>
        <taxon>Pirellulales</taxon>
        <taxon>Pirellulaceae</taxon>
        <taxon>Blastopirellula</taxon>
    </lineage>
</organism>
<evidence type="ECO:0000313" key="4">
    <source>
        <dbReference type="EMBL" id="PQO32714.1"/>
    </source>
</evidence>
<feature type="chain" id="PRO_5015741547" description="MotA/TolQ/ExbB proton channel domain-containing protein" evidence="3">
    <location>
        <begin position="25"/>
        <end position="234"/>
    </location>
</feature>
<keyword evidence="2" id="KW-0812">Transmembrane</keyword>
<dbReference type="AlphaFoldDB" id="A0A2S8FLD0"/>
<gene>
    <name evidence="4" type="ORF">C5Y83_21210</name>
</gene>
<evidence type="ECO:0000256" key="1">
    <source>
        <dbReference type="SAM" id="MobiDB-lite"/>
    </source>
</evidence>
<evidence type="ECO:0000313" key="5">
    <source>
        <dbReference type="Proteomes" id="UP000238322"/>
    </source>
</evidence>
<feature type="transmembrane region" description="Helical" evidence="2">
    <location>
        <begin position="158"/>
        <end position="178"/>
    </location>
</feature>
<feature type="region of interest" description="Disordered" evidence="1">
    <location>
        <begin position="23"/>
        <end position="83"/>
    </location>
</feature>
<dbReference type="OrthoDB" id="212416at2"/>